<keyword evidence="2" id="KW-1133">Transmembrane helix</keyword>
<dbReference type="PANTHER" id="PTHR43308">
    <property type="entry name" value="OUTER MEMBRANE PROTEIN ALPHA-RELATED"/>
    <property type="match status" value="1"/>
</dbReference>
<feature type="transmembrane region" description="Helical" evidence="2">
    <location>
        <begin position="27"/>
        <end position="45"/>
    </location>
</feature>
<keyword evidence="2" id="KW-0472">Membrane</keyword>
<gene>
    <name evidence="4" type="ORF">MiSe_20330</name>
</gene>
<accession>A0AAV3X651</accession>
<proteinExistence type="predicted"/>
<dbReference type="EMBL" id="BLAY01000025">
    <property type="protein sequence ID" value="GET37280.1"/>
    <property type="molecule type" value="Genomic_DNA"/>
</dbReference>
<organism evidence="4 5">
    <name type="scientific">Microseira wollei NIES-4236</name>
    <dbReference type="NCBI Taxonomy" id="2530354"/>
    <lineage>
        <taxon>Bacteria</taxon>
        <taxon>Bacillati</taxon>
        <taxon>Cyanobacteriota</taxon>
        <taxon>Cyanophyceae</taxon>
        <taxon>Oscillatoriophycideae</taxon>
        <taxon>Aerosakkonematales</taxon>
        <taxon>Aerosakkonemataceae</taxon>
        <taxon>Microseira</taxon>
    </lineage>
</organism>
<evidence type="ECO:0000259" key="3">
    <source>
        <dbReference type="PROSITE" id="PS51272"/>
    </source>
</evidence>
<comment type="caution">
    <text evidence="4">The sequence shown here is derived from an EMBL/GenBank/DDBJ whole genome shotgun (WGS) entry which is preliminary data.</text>
</comment>
<feature type="region of interest" description="Disordered" evidence="1">
    <location>
        <begin position="1"/>
        <end position="20"/>
    </location>
</feature>
<keyword evidence="5" id="KW-1185">Reference proteome</keyword>
<feature type="domain" description="SLH" evidence="3">
    <location>
        <begin position="268"/>
        <end position="332"/>
    </location>
</feature>
<dbReference type="InterPro" id="IPR001119">
    <property type="entry name" value="SLH_dom"/>
</dbReference>
<keyword evidence="2" id="KW-0812">Transmembrane</keyword>
<dbReference type="Proteomes" id="UP001050975">
    <property type="component" value="Unassembled WGS sequence"/>
</dbReference>
<sequence>MTNSPSPDSPRPQPQSSRRRDLGFDDFIGILVAFTTIGAILFWVLGRDERFKGPPTVTGIVESPQPAPQAGVPIPSTRIVPTKPVPLATVTPTPGVPVVIAPTKESPTPIPVPSPGGTVARVIPAIPVIVAPPPRAKTTPAAKSVKFVDVPDNFWAKPFIQSLQTRGFIWGFPQDYFKPNQPVTRAEFALMTQKIFDHNPVREAVEYKDVPSDFWAAEAIDKSTRTGFLKGYPGNTFQPKQQIPKVQAIVALANGLGLQPPADPGKTLQVYKDANQIPAYAKNAVAAATAAGLVVNHPNAAVLNPNKMVTRAEVAALIHQALVKEGKAEKINSKFIVQPK</sequence>
<protein>
    <submittedName>
        <fullName evidence="4">S-layer domain-containing protein</fullName>
    </submittedName>
</protein>
<name>A0AAV3X651_9CYAN</name>
<dbReference type="InterPro" id="IPR051465">
    <property type="entry name" value="Cell_Envelope_Struct_Comp"/>
</dbReference>
<evidence type="ECO:0000256" key="2">
    <source>
        <dbReference type="SAM" id="Phobius"/>
    </source>
</evidence>
<evidence type="ECO:0000313" key="4">
    <source>
        <dbReference type="EMBL" id="GET37280.1"/>
    </source>
</evidence>
<dbReference type="PANTHER" id="PTHR43308:SF5">
    <property type="entry name" value="S-LAYER PROTEIN _ PEPTIDOGLYCAN ENDO-BETA-N-ACETYLGLUCOSAMINIDASE"/>
    <property type="match status" value="1"/>
</dbReference>
<dbReference type="PROSITE" id="PS51272">
    <property type="entry name" value="SLH"/>
    <property type="match status" value="3"/>
</dbReference>
<evidence type="ECO:0000313" key="5">
    <source>
        <dbReference type="Proteomes" id="UP001050975"/>
    </source>
</evidence>
<dbReference type="RefSeq" id="WP_226578479.1">
    <property type="nucleotide sequence ID" value="NZ_BLAY01000025.1"/>
</dbReference>
<feature type="domain" description="SLH" evidence="3">
    <location>
        <begin position="143"/>
        <end position="206"/>
    </location>
</feature>
<dbReference type="Pfam" id="PF00395">
    <property type="entry name" value="SLH"/>
    <property type="match status" value="3"/>
</dbReference>
<dbReference type="AlphaFoldDB" id="A0AAV3X651"/>
<reference evidence="4" key="1">
    <citation type="submission" date="2019-10" db="EMBL/GenBank/DDBJ databases">
        <title>Draft genome sequece of Microseira wollei NIES-4236.</title>
        <authorList>
            <person name="Yamaguchi H."/>
            <person name="Suzuki S."/>
            <person name="Kawachi M."/>
        </authorList>
    </citation>
    <scope>NUCLEOTIDE SEQUENCE</scope>
    <source>
        <strain evidence="4">NIES-4236</strain>
    </source>
</reference>
<feature type="domain" description="SLH" evidence="3">
    <location>
        <begin position="207"/>
        <end position="266"/>
    </location>
</feature>
<evidence type="ECO:0000256" key="1">
    <source>
        <dbReference type="SAM" id="MobiDB-lite"/>
    </source>
</evidence>